<dbReference type="Gene3D" id="2.40.50.960">
    <property type="match status" value="1"/>
</dbReference>
<reference evidence="8" key="2">
    <citation type="submission" date="2025-09" db="UniProtKB">
        <authorList>
            <consortium name="Ensembl"/>
        </authorList>
    </citation>
    <scope>IDENTIFICATION</scope>
</reference>
<evidence type="ECO:0000256" key="2">
    <source>
        <dbReference type="ARBA" id="ARBA00004574"/>
    </source>
</evidence>
<evidence type="ECO:0000259" key="7">
    <source>
        <dbReference type="Pfam" id="PF10341"/>
    </source>
</evidence>
<evidence type="ECO:0000256" key="5">
    <source>
        <dbReference type="ARBA" id="ARBA00023242"/>
    </source>
</evidence>
<feature type="domain" description="Shelterin complex subunit TPP1/Est3" evidence="7">
    <location>
        <begin position="7"/>
        <end position="150"/>
    </location>
</feature>
<keyword evidence="5" id="KW-0539">Nucleus</keyword>
<dbReference type="PANTHER" id="PTHR14487:SF3">
    <property type="entry name" value="ADRENOCORTICAL DYSPLASIA PROTEIN HOMOLOG"/>
    <property type="match status" value="1"/>
</dbReference>
<evidence type="ECO:0000256" key="6">
    <source>
        <dbReference type="SAM" id="MobiDB-lite"/>
    </source>
</evidence>
<feature type="compositionally biased region" description="Polar residues" evidence="6">
    <location>
        <begin position="250"/>
        <end position="272"/>
    </location>
</feature>
<keyword evidence="3" id="KW-0158">Chromosome</keyword>
<dbReference type="GO" id="GO:0070187">
    <property type="term" value="C:shelterin complex"/>
    <property type="evidence" value="ECO:0007669"/>
    <property type="project" value="InterPro"/>
</dbReference>
<organism evidence="8 9">
    <name type="scientific">Periophthalmus magnuspinnatus</name>
    <dbReference type="NCBI Taxonomy" id="409849"/>
    <lineage>
        <taxon>Eukaryota</taxon>
        <taxon>Metazoa</taxon>
        <taxon>Chordata</taxon>
        <taxon>Craniata</taxon>
        <taxon>Vertebrata</taxon>
        <taxon>Euteleostomi</taxon>
        <taxon>Actinopterygii</taxon>
        <taxon>Neopterygii</taxon>
        <taxon>Teleostei</taxon>
        <taxon>Neoteleostei</taxon>
        <taxon>Acanthomorphata</taxon>
        <taxon>Gobiaria</taxon>
        <taxon>Gobiiformes</taxon>
        <taxon>Gobioidei</taxon>
        <taxon>Gobiidae</taxon>
        <taxon>Oxudercinae</taxon>
        <taxon>Periophthalmus</taxon>
    </lineage>
</organism>
<dbReference type="GO" id="GO:0005697">
    <property type="term" value="C:telomerase holoenzyme complex"/>
    <property type="evidence" value="ECO:0007669"/>
    <property type="project" value="InterPro"/>
</dbReference>
<dbReference type="GO" id="GO:0016233">
    <property type="term" value="P:telomere capping"/>
    <property type="evidence" value="ECO:0007669"/>
    <property type="project" value="InterPro"/>
</dbReference>
<dbReference type="Pfam" id="PF10341">
    <property type="entry name" value="TPP1"/>
    <property type="match status" value="1"/>
</dbReference>
<dbReference type="GO" id="GO:0007004">
    <property type="term" value="P:telomere maintenance via telomerase"/>
    <property type="evidence" value="ECO:0007669"/>
    <property type="project" value="InterPro"/>
</dbReference>
<dbReference type="AlphaFoldDB" id="A0A3B3ZCC1"/>
<keyword evidence="4" id="KW-0779">Telomere</keyword>
<name>A0A3B3ZCC1_9GOBI</name>
<proteinExistence type="predicted"/>
<dbReference type="GO" id="GO:0070198">
    <property type="term" value="P:protein localization to chromosome, telomeric region"/>
    <property type="evidence" value="ECO:0007669"/>
    <property type="project" value="TreeGrafter"/>
</dbReference>
<dbReference type="InterPro" id="IPR019437">
    <property type="entry name" value="TPP1/Est3"/>
</dbReference>
<feature type="compositionally biased region" description="Polar residues" evidence="6">
    <location>
        <begin position="293"/>
        <end position="325"/>
    </location>
</feature>
<dbReference type="GO" id="GO:0042162">
    <property type="term" value="F:telomeric DNA binding"/>
    <property type="evidence" value="ECO:0007669"/>
    <property type="project" value="InterPro"/>
</dbReference>
<feature type="region of interest" description="Disordered" evidence="6">
    <location>
        <begin position="246"/>
        <end position="338"/>
    </location>
</feature>
<accession>A0A3B3ZCC1</accession>
<evidence type="ECO:0000256" key="1">
    <source>
        <dbReference type="ARBA" id="ARBA00004123"/>
    </source>
</evidence>
<dbReference type="PANTHER" id="PTHR14487">
    <property type="entry name" value="ADRENOCORTICAL DYSPLASIA PROTEIN ACD"/>
    <property type="match status" value="1"/>
</dbReference>
<evidence type="ECO:0000313" key="9">
    <source>
        <dbReference type="Proteomes" id="UP000261520"/>
    </source>
</evidence>
<feature type="compositionally biased region" description="Basic residues" evidence="6">
    <location>
        <begin position="328"/>
        <end position="338"/>
    </location>
</feature>
<evidence type="ECO:0000256" key="4">
    <source>
        <dbReference type="ARBA" id="ARBA00022895"/>
    </source>
</evidence>
<dbReference type="Ensembl" id="ENSPMGT00000002360.1">
    <property type="protein sequence ID" value="ENSPMGP00000002223.1"/>
    <property type="gene ID" value="ENSPMGG00000001989.1"/>
</dbReference>
<comment type="subcellular location">
    <subcellularLocation>
        <location evidence="2">Chromosome</location>
        <location evidence="2">Telomere</location>
    </subcellularLocation>
    <subcellularLocation>
        <location evidence="1">Nucleus</location>
    </subcellularLocation>
</comment>
<protein>
    <recommendedName>
        <fullName evidence="7">Shelterin complex subunit TPP1/Est3 domain-containing protein</fullName>
    </recommendedName>
</protein>
<feature type="compositionally biased region" description="Low complexity" evidence="6">
    <location>
        <begin position="273"/>
        <end position="282"/>
    </location>
</feature>
<dbReference type="InterPro" id="IPR028631">
    <property type="entry name" value="ACD"/>
</dbReference>
<dbReference type="STRING" id="409849.ENSPMGP00000002223"/>
<reference evidence="8" key="1">
    <citation type="submission" date="2025-08" db="UniProtKB">
        <authorList>
            <consortium name="Ensembl"/>
        </authorList>
    </citation>
    <scope>IDENTIFICATION</scope>
</reference>
<dbReference type="Proteomes" id="UP000261520">
    <property type="component" value="Unplaced"/>
</dbReference>
<evidence type="ECO:0000313" key="8">
    <source>
        <dbReference type="Ensembl" id="ENSPMGP00000002223.1"/>
    </source>
</evidence>
<keyword evidence="9" id="KW-1185">Reference proteome</keyword>
<evidence type="ECO:0000256" key="3">
    <source>
        <dbReference type="ARBA" id="ARBA00022454"/>
    </source>
</evidence>
<dbReference type="GO" id="GO:0032211">
    <property type="term" value="P:negative regulation of telomere maintenance via telomerase"/>
    <property type="evidence" value="ECO:0007669"/>
    <property type="project" value="TreeGrafter"/>
</dbReference>
<sequence>MLARCRLNPWIENLIGSFGRDEGKSIGPLKAHVIGVGYMSQSQALGSEDPTGLLFLSDEQVQIPAVLTASAWENLQDHEDRECFSSLLNTTVGIQDYKLQFHRSEEQTRSRFYLLVGKLVTTAVGVRDNTPCCTSLPSVRSMICQTWRAMLGQEDSEKGESMLNLTELLGEWQQDCLQAELEHVREIFSSEKPQPSTSSINTAPLPDTCTATSWDIDTVRYKGIKSFTVSVKQLIIPDNVGQQHLEPKTVSENVKTSQSKSTNLQSTLPKTGQQSTTDDSTSNLPHLDPTLPLSISSKKSANALSNMSQVADPDFSTTEETSDGQSSRKCKRSLRKRSAPPIDVTEILDEEEINSSPPSWLFDSQIGATSVQNTFLLQSPSVEQPTNVHPRVHTDGKPFSYTYQVKDQELQHFSCFTVQQDLQQWAVRYLLSLNFKCPSSWCADSIALQGQHGQTYYL</sequence>